<dbReference type="InterPro" id="IPR043129">
    <property type="entry name" value="ATPase_NBD"/>
</dbReference>
<dbReference type="PROSITE" id="PS01125">
    <property type="entry name" value="ROK"/>
    <property type="match status" value="1"/>
</dbReference>
<dbReference type="Proteomes" id="UP000782880">
    <property type="component" value="Unassembled WGS sequence"/>
</dbReference>
<dbReference type="Gene3D" id="1.10.10.10">
    <property type="entry name" value="Winged helix-like DNA-binding domain superfamily/Winged helix DNA-binding domain"/>
    <property type="match status" value="1"/>
</dbReference>
<dbReference type="Pfam" id="PF00480">
    <property type="entry name" value="ROK"/>
    <property type="match status" value="1"/>
</dbReference>
<reference evidence="4" key="2">
    <citation type="submission" date="2021-09" db="EMBL/GenBank/DDBJ databases">
        <authorList>
            <person name="Gilroy R."/>
        </authorList>
    </citation>
    <scope>NUCLEOTIDE SEQUENCE</scope>
    <source>
        <strain evidence="4">ChiBcec21-2208</strain>
    </source>
</reference>
<gene>
    <name evidence="4" type="ORF">K8V20_02130</name>
</gene>
<dbReference type="AlphaFoldDB" id="A0A921LN24"/>
<name>A0A921LN24_9FIRM</name>
<evidence type="ECO:0000256" key="1">
    <source>
        <dbReference type="ARBA" id="ARBA00002486"/>
    </source>
</evidence>
<accession>A0A921LN24</accession>
<keyword evidence="3" id="KW-0119">Carbohydrate metabolism</keyword>
<dbReference type="Gene3D" id="3.30.420.40">
    <property type="match status" value="2"/>
</dbReference>
<comment type="similarity">
    <text evidence="2">Belongs to the ROK (NagC/XylR) family.</text>
</comment>
<dbReference type="PANTHER" id="PTHR18964:SF149">
    <property type="entry name" value="BIFUNCTIONAL UDP-N-ACETYLGLUCOSAMINE 2-EPIMERASE_N-ACETYLMANNOSAMINE KINASE"/>
    <property type="match status" value="1"/>
</dbReference>
<evidence type="ECO:0000313" key="4">
    <source>
        <dbReference type="EMBL" id="HJG27432.1"/>
    </source>
</evidence>
<dbReference type="SUPFAM" id="SSF53067">
    <property type="entry name" value="Actin-like ATPase domain"/>
    <property type="match status" value="1"/>
</dbReference>
<evidence type="ECO:0000313" key="5">
    <source>
        <dbReference type="Proteomes" id="UP000782880"/>
    </source>
</evidence>
<comment type="function">
    <text evidence="1">Transcriptional repressor of xylose-utilizing enzymes.</text>
</comment>
<dbReference type="GO" id="GO:0042732">
    <property type="term" value="P:D-xylose metabolic process"/>
    <property type="evidence" value="ECO:0007669"/>
    <property type="project" value="UniProtKB-KW"/>
</dbReference>
<evidence type="ECO:0000256" key="2">
    <source>
        <dbReference type="ARBA" id="ARBA00006479"/>
    </source>
</evidence>
<dbReference type="InterPro" id="IPR036388">
    <property type="entry name" value="WH-like_DNA-bd_sf"/>
</dbReference>
<dbReference type="InterPro" id="IPR000600">
    <property type="entry name" value="ROK"/>
</dbReference>
<dbReference type="EMBL" id="DYVE01000058">
    <property type="protein sequence ID" value="HJG27432.1"/>
    <property type="molecule type" value="Genomic_DNA"/>
</dbReference>
<protein>
    <submittedName>
        <fullName evidence="4">ROK family protein</fullName>
    </submittedName>
</protein>
<dbReference type="InterPro" id="IPR036390">
    <property type="entry name" value="WH_DNA-bd_sf"/>
</dbReference>
<dbReference type="InterPro" id="IPR049874">
    <property type="entry name" value="ROK_cs"/>
</dbReference>
<evidence type="ECO:0000256" key="3">
    <source>
        <dbReference type="ARBA" id="ARBA00022629"/>
    </source>
</evidence>
<dbReference type="PANTHER" id="PTHR18964">
    <property type="entry name" value="ROK (REPRESSOR, ORF, KINASE) FAMILY"/>
    <property type="match status" value="1"/>
</dbReference>
<comment type="caution">
    <text evidence="4">The sequence shown here is derived from an EMBL/GenBank/DDBJ whole genome shotgun (WGS) entry which is preliminary data.</text>
</comment>
<reference evidence="4" key="1">
    <citation type="journal article" date="2021" name="PeerJ">
        <title>Extensive microbial diversity within the chicken gut microbiome revealed by metagenomics and culture.</title>
        <authorList>
            <person name="Gilroy R."/>
            <person name="Ravi A."/>
            <person name="Getino M."/>
            <person name="Pursley I."/>
            <person name="Horton D.L."/>
            <person name="Alikhan N.F."/>
            <person name="Baker D."/>
            <person name="Gharbi K."/>
            <person name="Hall N."/>
            <person name="Watson M."/>
            <person name="Adriaenssens E.M."/>
            <person name="Foster-Nyarko E."/>
            <person name="Jarju S."/>
            <person name="Secka A."/>
            <person name="Antonio M."/>
            <person name="Oren A."/>
            <person name="Chaudhuri R.R."/>
            <person name="La Ragione R."/>
            <person name="Hildebrand F."/>
            <person name="Pallen M.J."/>
        </authorList>
    </citation>
    <scope>NUCLEOTIDE SEQUENCE</scope>
    <source>
        <strain evidence="4">ChiBcec21-2208</strain>
    </source>
</reference>
<organism evidence="4 5">
    <name type="scientific">Subdoligranulum variabile</name>
    <dbReference type="NCBI Taxonomy" id="214851"/>
    <lineage>
        <taxon>Bacteria</taxon>
        <taxon>Bacillati</taxon>
        <taxon>Bacillota</taxon>
        <taxon>Clostridia</taxon>
        <taxon>Eubacteriales</taxon>
        <taxon>Oscillospiraceae</taxon>
        <taxon>Subdoligranulum</taxon>
    </lineage>
</organism>
<keyword evidence="3" id="KW-0859">Xylose metabolism</keyword>
<dbReference type="SUPFAM" id="SSF46785">
    <property type="entry name" value="Winged helix' DNA-binding domain"/>
    <property type="match status" value="1"/>
</dbReference>
<proteinExistence type="inferred from homology"/>
<sequence>MYRRFDKNTMAQMNRKTVIDILRMCAPINKAEIARRAGLSVPTVMKIVDEFDQNDLIRKVGKGESSAGKKPELLELVADAYYIVGVDMGRSHIKVIVMDMAGRIVTSQSMQTGDTNPAEQLIERLLDLIQSTIQKSGVPMERLLGLGIGMPGLLDRQNGVVIFSPDFAWENVQLIQPIQQRFPLEIEFENANRALGMGERWFGAGQYSDYFICVNLGHGIGSAIVEHGKFYRGTSGSSGEIGHMTLEPDGPLCTCGNHGCLEALASGNAIARQARDLIRHGEGAAILAQAGGDPNAVEAKEVFCAARLGDAQAQQIVQRASEYIGIALTSYINLLDPDLLILSGGMTNAGEILLEPLERVVSARRFHAAGQKFRMTVSKLGRDGAAIGAASLILKKFIERGATRKIITKTEGAI</sequence>